<name>A0A2J6S5R7_HYAVF</name>
<reference evidence="1 2" key="1">
    <citation type="submission" date="2016-04" db="EMBL/GenBank/DDBJ databases">
        <title>A degradative enzymes factory behind the ericoid mycorrhizal symbiosis.</title>
        <authorList>
            <consortium name="DOE Joint Genome Institute"/>
            <person name="Martino E."/>
            <person name="Morin E."/>
            <person name="Grelet G."/>
            <person name="Kuo A."/>
            <person name="Kohler A."/>
            <person name="Daghino S."/>
            <person name="Barry K."/>
            <person name="Choi C."/>
            <person name="Cichocki N."/>
            <person name="Clum A."/>
            <person name="Copeland A."/>
            <person name="Hainaut M."/>
            <person name="Haridas S."/>
            <person name="Labutti K."/>
            <person name="Lindquist E."/>
            <person name="Lipzen A."/>
            <person name="Khouja H.-R."/>
            <person name="Murat C."/>
            <person name="Ohm R."/>
            <person name="Olson A."/>
            <person name="Spatafora J."/>
            <person name="Veneault-Fourrey C."/>
            <person name="Henrissat B."/>
            <person name="Grigoriev I."/>
            <person name="Martin F."/>
            <person name="Perotto S."/>
        </authorList>
    </citation>
    <scope>NUCLEOTIDE SEQUENCE [LARGE SCALE GENOMIC DNA]</scope>
    <source>
        <strain evidence="1 2">F</strain>
    </source>
</reference>
<dbReference type="Gene3D" id="3.30.160.60">
    <property type="entry name" value="Classic Zinc Finger"/>
    <property type="match status" value="1"/>
</dbReference>
<protein>
    <recommendedName>
        <fullName evidence="3">C2H2-type domain-containing protein</fullName>
    </recommendedName>
</protein>
<dbReference type="OrthoDB" id="2687452at2759"/>
<keyword evidence="2" id="KW-1185">Reference proteome</keyword>
<organism evidence="1 2">
    <name type="scientific">Hyaloscypha variabilis (strain UAMH 11265 / GT02V1 / F)</name>
    <name type="common">Meliniomyces variabilis</name>
    <dbReference type="NCBI Taxonomy" id="1149755"/>
    <lineage>
        <taxon>Eukaryota</taxon>
        <taxon>Fungi</taxon>
        <taxon>Dikarya</taxon>
        <taxon>Ascomycota</taxon>
        <taxon>Pezizomycotina</taxon>
        <taxon>Leotiomycetes</taxon>
        <taxon>Helotiales</taxon>
        <taxon>Hyaloscyphaceae</taxon>
        <taxon>Hyaloscypha</taxon>
        <taxon>Hyaloscypha variabilis</taxon>
    </lineage>
</organism>
<dbReference type="AlphaFoldDB" id="A0A2J6S5R7"/>
<sequence length="190" mass="22680">RHTPTSLGWSRPSDYVKLYKFIVPLKGRPYLELLQQWTPTSTTPEKVYLDETNDRKNFSCQYPGVCNARQGLFSRSADLERHYKNVHANDKDTFPCDYPKCPRSRDPFTRKDHFRDHLRDFHMEDIGCAKGDKKSTKWQEAQRIWLSERKISPEHWRCAKCLVKNMVSESEWKCRYCQTPCGEEQRSRRE</sequence>
<proteinExistence type="predicted"/>
<feature type="non-terminal residue" evidence="1">
    <location>
        <position position="190"/>
    </location>
</feature>
<dbReference type="Proteomes" id="UP000235786">
    <property type="component" value="Unassembled WGS sequence"/>
</dbReference>
<accession>A0A2J6S5R7</accession>
<dbReference type="EMBL" id="KZ613939">
    <property type="protein sequence ID" value="PMD46096.1"/>
    <property type="molecule type" value="Genomic_DNA"/>
</dbReference>
<feature type="non-terminal residue" evidence="1">
    <location>
        <position position="1"/>
    </location>
</feature>
<evidence type="ECO:0000313" key="1">
    <source>
        <dbReference type="EMBL" id="PMD46096.1"/>
    </source>
</evidence>
<evidence type="ECO:0000313" key="2">
    <source>
        <dbReference type="Proteomes" id="UP000235786"/>
    </source>
</evidence>
<dbReference type="STRING" id="1149755.A0A2J6S5R7"/>
<evidence type="ECO:0008006" key="3">
    <source>
        <dbReference type="Google" id="ProtNLM"/>
    </source>
</evidence>
<gene>
    <name evidence="1" type="ORF">L207DRAFT_388633</name>
</gene>